<gene>
    <name evidence="2" type="ORF">E2C01_011391</name>
</gene>
<dbReference type="AlphaFoldDB" id="A0A5B7DBK6"/>
<evidence type="ECO:0000256" key="1">
    <source>
        <dbReference type="SAM" id="MobiDB-lite"/>
    </source>
</evidence>
<reference evidence="2 3" key="1">
    <citation type="submission" date="2019-05" db="EMBL/GenBank/DDBJ databases">
        <title>Another draft genome of Portunus trituberculatus and its Hox gene families provides insights of decapod evolution.</title>
        <authorList>
            <person name="Jeong J.-H."/>
            <person name="Song I."/>
            <person name="Kim S."/>
            <person name="Choi T."/>
            <person name="Kim D."/>
            <person name="Ryu S."/>
            <person name="Kim W."/>
        </authorList>
    </citation>
    <scope>NUCLEOTIDE SEQUENCE [LARGE SCALE GENOMIC DNA]</scope>
    <source>
        <tissue evidence="2">Muscle</tissue>
    </source>
</reference>
<keyword evidence="3" id="KW-1185">Reference proteome</keyword>
<evidence type="ECO:0000313" key="2">
    <source>
        <dbReference type="EMBL" id="MPC18506.1"/>
    </source>
</evidence>
<name>A0A5B7DBK6_PORTR</name>
<dbReference type="EMBL" id="VSRR010000686">
    <property type="protein sequence ID" value="MPC18506.1"/>
    <property type="molecule type" value="Genomic_DNA"/>
</dbReference>
<comment type="caution">
    <text evidence="2">The sequence shown here is derived from an EMBL/GenBank/DDBJ whole genome shotgun (WGS) entry which is preliminary data.</text>
</comment>
<dbReference type="Proteomes" id="UP000324222">
    <property type="component" value="Unassembled WGS sequence"/>
</dbReference>
<protein>
    <submittedName>
        <fullName evidence="2">Uncharacterized protein</fullName>
    </submittedName>
</protein>
<evidence type="ECO:0000313" key="3">
    <source>
        <dbReference type="Proteomes" id="UP000324222"/>
    </source>
</evidence>
<feature type="region of interest" description="Disordered" evidence="1">
    <location>
        <begin position="1"/>
        <end position="22"/>
    </location>
</feature>
<sequence length="64" mass="7489">MERCINSINSREGKETPTIFIPSLPRGRPFSSGANGRRYELFFSSLDWRKDLTDAKENYLKYKT</sequence>
<proteinExistence type="predicted"/>
<organism evidence="2 3">
    <name type="scientific">Portunus trituberculatus</name>
    <name type="common">Swimming crab</name>
    <name type="synonym">Neptunus trituberculatus</name>
    <dbReference type="NCBI Taxonomy" id="210409"/>
    <lineage>
        <taxon>Eukaryota</taxon>
        <taxon>Metazoa</taxon>
        <taxon>Ecdysozoa</taxon>
        <taxon>Arthropoda</taxon>
        <taxon>Crustacea</taxon>
        <taxon>Multicrustacea</taxon>
        <taxon>Malacostraca</taxon>
        <taxon>Eumalacostraca</taxon>
        <taxon>Eucarida</taxon>
        <taxon>Decapoda</taxon>
        <taxon>Pleocyemata</taxon>
        <taxon>Brachyura</taxon>
        <taxon>Eubrachyura</taxon>
        <taxon>Portunoidea</taxon>
        <taxon>Portunidae</taxon>
        <taxon>Portuninae</taxon>
        <taxon>Portunus</taxon>
    </lineage>
</organism>
<feature type="compositionally biased region" description="Polar residues" evidence="1">
    <location>
        <begin position="1"/>
        <end position="10"/>
    </location>
</feature>
<accession>A0A5B7DBK6</accession>